<dbReference type="CDD" id="cd03224">
    <property type="entry name" value="ABC_TM1139_LivF_branched"/>
    <property type="match status" value="1"/>
</dbReference>
<organism evidence="8 11">
    <name type="scientific">Bradyrhizobium zhengyangense</name>
    <dbReference type="NCBI Taxonomy" id="2911009"/>
    <lineage>
        <taxon>Bacteria</taxon>
        <taxon>Pseudomonadati</taxon>
        <taxon>Pseudomonadota</taxon>
        <taxon>Alphaproteobacteria</taxon>
        <taxon>Hyphomicrobiales</taxon>
        <taxon>Nitrobacteraceae</taxon>
        <taxon>Bradyrhizobium</taxon>
    </lineage>
</organism>
<dbReference type="InterPro" id="IPR017871">
    <property type="entry name" value="ABC_transporter-like_CS"/>
</dbReference>
<dbReference type="GO" id="GO:0016887">
    <property type="term" value="F:ATP hydrolysis activity"/>
    <property type="evidence" value="ECO:0007669"/>
    <property type="project" value="InterPro"/>
</dbReference>
<dbReference type="RefSeq" id="WP_237858877.1">
    <property type="nucleotide sequence ID" value="NZ_JAKLTY010000005.1"/>
</dbReference>
<feature type="domain" description="ABC transporter" evidence="7">
    <location>
        <begin position="5"/>
        <end position="242"/>
    </location>
</feature>
<dbReference type="EMBL" id="JAKLTY010000005">
    <property type="protein sequence ID" value="MCG2626723.1"/>
    <property type="molecule type" value="Genomic_DNA"/>
</dbReference>
<protein>
    <submittedName>
        <fullName evidence="8">ABC transporter ATP-binding protein</fullName>
    </submittedName>
</protein>
<dbReference type="GO" id="GO:0015807">
    <property type="term" value="P:L-amino acid transport"/>
    <property type="evidence" value="ECO:0007669"/>
    <property type="project" value="TreeGrafter"/>
</dbReference>
<evidence type="ECO:0000313" key="10">
    <source>
        <dbReference type="Proteomes" id="UP001139012"/>
    </source>
</evidence>
<dbReference type="InterPro" id="IPR052156">
    <property type="entry name" value="BCAA_Transport_ATP-bd_LivF"/>
</dbReference>
<name>A0A9X1R8Z3_9BRAD</name>
<keyword evidence="10" id="KW-1185">Reference proteome</keyword>
<dbReference type="InterPro" id="IPR003439">
    <property type="entry name" value="ABC_transporter-like_ATP-bd"/>
</dbReference>
<gene>
    <name evidence="9" type="ORF">L6637_06500</name>
    <name evidence="8" type="ORF">L6654_08820</name>
</gene>
<keyword evidence="5" id="KW-0029">Amino-acid transport</keyword>
<dbReference type="Proteomes" id="UP001139012">
    <property type="component" value="Unassembled WGS sequence"/>
</dbReference>
<dbReference type="InterPro" id="IPR003593">
    <property type="entry name" value="AAA+_ATPase"/>
</dbReference>
<evidence type="ECO:0000313" key="8">
    <source>
        <dbReference type="EMBL" id="MCG2626723.1"/>
    </source>
</evidence>
<evidence type="ECO:0000256" key="2">
    <source>
        <dbReference type="ARBA" id="ARBA00022448"/>
    </source>
</evidence>
<accession>A0A9X1R8Z3</accession>
<keyword evidence="3" id="KW-0547">Nucleotide-binding</keyword>
<dbReference type="InterPro" id="IPR027417">
    <property type="entry name" value="P-loop_NTPase"/>
</dbReference>
<evidence type="ECO:0000259" key="7">
    <source>
        <dbReference type="PROSITE" id="PS50893"/>
    </source>
</evidence>
<comment type="similarity">
    <text evidence="1">Belongs to the ABC transporter superfamily.</text>
</comment>
<dbReference type="PROSITE" id="PS50893">
    <property type="entry name" value="ABC_TRANSPORTER_2"/>
    <property type="match status" value="1"/>
</dbReference>
<sequence length="245" mass="26078">MALSLAINDLDAGYGAVKALRGVSLHVEAGETVALLGTNGNGKSTLMKCIAGLVRSQRGVISLTIDGAAHDLSRLSTEDIVDLGVAMVPEGRRLFPRLTVLENLMLGAFRKAARRNIDRNLAVAFETFPVLKERQGQLAGTMSGGQQQMLAIARALMSSPRLLLVDEPSVGLSPLLVSQTITKIGELNQHLGLTVLMAEQNFNQAIRIASRGYIIVHGEIVVSAGSVDELRGNDIVKRLYLSGAA</sequence>
<dbReference type="PROSITE" id="PS00211">
    <property type="entry name" value="ABC_TRANSPORTER_1"/>
    <property type="match status" value="1"/>
</dbReference>
<dbReference type="GO" id="GO:0005524">
    <property type="term" value="F:ATP binding"/>
    <property type="evidence" value="ECO:0007669"/>
    <property type="project" value="UniProtKB-KW"/>
</dbReference>
<evidence type="ECO:0000256" key="3">
    <source>
        <dbReference type="ARBA" id="ARBA00022741"/>
    </source>
</evidence>
<keyword evidence="2" id="KW-0813">Transport</keyword>
<evidence type="ECO:0000256" key="5">
    <source>
        <dbReference type="ARBA" id="ARBA00022970"/>
    </source>
</evidence>
<comment type="function">
    <text evidence="6">Involved in beta-(1--&gt;2)glucan export. Transmembrane domains (TMD) form a pore in the inner membrane and the ATP-binding domain (NBD) is responsible for energy generation.</text>
</comment>
<keyword evidence="4 8" id="KW-0067">ATP-binding</keyword>
<dbReference type="EMBL" id="JAKLUA010000001">
    <property type="protein sequence ID" value="MCG2666589.1"/>
    <property type="molecule type" value="Genomic_DNA"/>
</dbReference>
<dbReference type="Proteomes" id="UP001139054">
    <property type="component" value="Unassembled WGS sequence"/>
</dbReference>
<dbReference type="SMART" id="SM00382">
    <property type="entry name" value="AAA"/>
    <property type="match status" value="1"/>
</dbReference>
<reference evidence="8" key="1">
    <citation type="submission" date="2022-01" db="EMBL/GenBank/DDBJ databases">
        <title>Genome sequnece data of strain Bradyrhizobium sp. nov.</title>
        <authorList>
            <person name="Zhang J."/>
        </authorList>
    </citation>
    <scope>NUCLEOTIDE SEQUENCE</scope>
    <source>
        <strain evidence="9">WYCCWR 12774</strain>
        <strain evidence="8">WYCCWR 13023</strain>
    </source>
</reference>
<comment type="caution">
    <text evidence="8">The sequence shown here is derived from an EMBL/GenBank/DDBJ whole genome shotgun (WGS) entry which is preliminary data.</text>
</comment>
<dbReference type="AlphaFoldDB" id="A0A9X1R8Z3"/>
<evidence type="ECO:0000313" key="11">
    <source>
        <dbReference type="Proteomes" id="UP001139054"/>
    </source>
</evidence>
<dbReference type="Gene3D" id="3.40.50.300">
    <property type="entry name" value="P-loop containing nucleotide triphosphate hydrolases"/>
    <property type="match status" value="1"/>
</dbReference>
<evidence type="ECO:0000256" key="4">
    <source>
        <dbReference type="ARBA" id="ARBA00022840"/>
    </source>
</evidence>
<proteinExistence type="inferred from homology"/>
<dbReference type="GO" id="GO:0015658">
    <property type="term" value="F:branched-chain amino acid transmembrane transporter activity"/>
    <property type="evidence" value="ECO:0007669"/>
    <property type="project" value="TreeGrafter"/>
</dbReference>
<evidence type="ECO:0000256" key="6">
    <source>
        <dbReference type="ARBA" id="ARBA00024722"/>
    </source>
</evidence>
<dbReference type="Pfam" id="PF00005">
    <property type="entry name" value="ABC_tran"/>
    <property type="match status" value="1"/>
</dbReference>
<dbReference type="PANTHER" id="PTHR43820:SF4">
    <property type="entry name" value="HIGH-AFFINITY BRANCHED-CHAIN AMINO ACID TRANSPORT ATP-BINDING PROTEIN LIVF"/>
    <property type="match status" value="1"/>
</dbReference>
<evidence type="ECO:0000313" key="9">
    <source>
        <dbReference type="EMBL" id="MCG2666589.1"/>
    </source>
</evidence>
<dbReference type="PANTHER" id="PTHR43820">
    <property type="entry name" value="HIGH-AFFINITY BRANCHED-CHAIN AMINO ACID TRANSPORT ATP-BINDING PROTEIN LIVF"/>
    <property type="match status" value="1"/>
</dbReference>
<evidence type="ECO:0000256" key="1">
    <source>
        <dbReference type="ARBA" id="ARBA00005417"/>
    </source>
</evidence>
<dbReference type="SUPFAM" id="SSF52540">
    <property type="entry name" value="P-loop containing nucleoside triphosphate hydrolases"/>
    <property type="match status" value="1"/>
</dbReference>